<comment type="caution">
    <text evidence="2">The sequence shown here is derived from an EMBL/GenBank/DDBJ whole genome shotgun (WGS) entry which is preliminary data.</text>
</comment>
<feature type="signal peptide" evidence="1">
    <location>
        <begin position="1"/>
        <end position="23"/>
    </location>
</feature>
<evidence type="ECO:0008006" key="4">
    <source>
        <dbReference type="Google" id="ProtNLM"/>
    </source>
</evidence>
<gene>
    <name evidence="2" type="ORF">NQ318_022435</name>
</gene>
<sequence length="162" mass="17487">MKAALCTVFLIYFMYAYVDIGSALKCYTCSTTTGYGNACETNVNNRTVASSNCTFGYNVCMTLQVNSTITRSCAVNNVCSIFSNATGFIKCSICKANLLVTIDTITRACAMSNVCSTYYNSPGFHSCSTCVQDLCNYMRASGASTATPLGVLTILYIVMKYI</sequence>
<organism evidence="2 3">
    <name type="scientific">Aromia moschata</name>
    <dbReference type="NCBI Taxonomy" id="1265417"/>
    <lineage>
        <taxon>Eukaryota</taxon>
        <taxon>Metazoa</taxon>
        <taxon>Ecdysozoa</taxon>
        <taxon>Arthropoda</taxon>
        <taxon>Hexapoda</taxon>
        <taxon>Insecta</taxon>
        <taxon>Pterygota</taxon>
        <taxon>Neoptera</taxon>
        <taxon>Endopterygota</taxon>
        <taxon>Coleoptera</taxon>
        <taxon>Polyphaga</taxon>
        <taxon>Cucujiformia</taxon>
        <taxon>Chrysomeloidea</taxon>
        <taxon>Cerambycidae</taxon>
        <taxon>Cerambycinae</taxon>
        <taxon>Callichromatini</taxon>
        <taxon>Aromia</taxon>
    </lineage>
</organism>
<protein>
    <recommendedName>
        <fullName evidence="4">Sodefrin-like factor</fullName>
    </recommendedName>
</protein>
<reference evidence="2" key="1">
    <citation type="journal article" date="2023" name="Insect Mol. Biol.">
        <title>Genome sequencing provides insights into the evolution of gene families encoding plant cell wall-degrading enzymes in longhorned beetles.</title>
        <authorList>
            <person name="Shin N.R."/>
            <person name="Okamura Y."/>
            <person name="Kirsch R."/>
            <person name="Pauchet Y."/>
        </authorList>
    </citation>
    <scope>NUCLEOTIDE SEQUENCE</scope>
    <source>
        <strain evidence="2">AMC_N1</strain>
    </source>
</reference>
<evidence type="ECO:0000313" key="2">
    <source>
        <dbReference type="EMBL" id="KAJ8959174.1"/>
    </source>
</evidence>
<dbReference type="AlphaFoldDB" id="A0AAV8Z4T3"/>
<evidence type="ECO:0000313" key="3">
    <source>
        <dbReference type="Proteomes" id="UP001162162"/>
    </source>
</evidence>
<name>A0AAV8Z4T3_9CUCU</name>
<accession>A0AAV8Z4T3</accession>
<dbReference type="Proteomes" id="UP001162162">
    <property type="component" value="Unassembled WGS sequence"/>
</dbReference>
<keyword evidence="1" id="KW-0732">Signal</keyword>
<proteinExistence type="predicted"/>
<feature type="chain" id="PRO_5043507888" description="Sodefrin-like factor" evidence="1">
    <location>
        <begin position="24"/>
        <end position="162"/>
    </location>
</feature>
<dbReference type="EMBL" id="JAPWTK010000014">
    <property type="protein sequence ID" value="KAJ8959174.1"/>
    <property type="molecule type" value="Genomic_DNA"/>
</dbReference>
<keyword evidence="3" id="KW-1185">Reference proteome</keyword>
<evidence type="ECO:0000256" key="1">
    <source>
        <dbReference type="SAM" id="SignalP"/>
    </source>
</evidence>